<name>A0ACB7STL2_HYAAI</name>
<dbReference type="Proteomes" id="UP000821845">
    <property type="component" value="Chromosome 3"/>
</dbReference>
<reference evidence="1" key="1">
    <citation type="submission" date="2020-05" db="EMBL/GenBank/DDBJ databases">
        <title>Large-scale comparative analyses of tick genomes elucidate their genetic diversity and vector capacities.</title>
        <authorList>
            <person name="Jia N."/>
            <person name="Wang J."/>
            <person name="Shi W."/>
            <person name="Du L."/>
            <person name="Sun Y."/>
            <person name="Zhan W."/>
            <person name="Jiang J."/>
            <person name="Wang Q."/>
            <person name="Zhang B."/>
            <person name="Ji P."/>
            <person name="Sakyi L.B."/>
            <person name="Cui X."/>
            <person name="Yuan T."/>
            <person name="Jiang B."/>
            <person name="Yang W."/>
            <person name="Lam T.T.-Y."/>
            <person name="Chang Q."/>
            <person name="Ding S."/>
            <person name="Wang X."/>
            <person name="Zhu J."/>
            <person name="Ruan X."/>
            <person name="Zhao L."/>
            <person name="Wei J."/>
            <person name="Que T."/>
            <person name="Du C."/>
            <person name="Cheng J."/>
            <person name="Dai P."/>
            <person name="Han X."/>
            <person name="Huang E."/>
            <person name="Gao Y."/>
            <person name="Liu J."/>
            <person name="Shao H."/>
            <person name="Ye R."/>
            <person name="Li L."/>
            <person name="Wei W."/>
            <person name="Wang X."/>
            <person name="Wang C."/>
            <person name="Yang T."/>
            <person name="Huo Q."/>
            <person name="Li W."/>
            <person name="Guo W."/>
            <person name="Chen H."/>
            <person name="Zhou L."/>
            <person name="Ni X."/>
            <person name="Tian J."/>
            <person name="Zhou Y."/>
            <person name="Sheng Y."/>
            <person name="Liu T."/>
            <person name="Pan Y."/>
            <person name="Xia L."/>
            <person name="Li J."/>
            <person name="Zhao F."/>
            <person name="Cao W."/>
        </authorList>
    </citation>
    <scope>NUCLEOTIDE SEQUENCE</scope>
    <source>
        <strain evidence="1">Hyas-2018</strain>
    </source>
</reference>
<dbReference type="EMBL" id="CM023483">
    <property type="protein sequence ID" value="KAH6937281.1"/>
    <property type="molecule type" value="Genomic_DNA"/>
</dbReference>
<accession>A0ACB7STL2</accession>
<evidence type="ECO:0000313" key="1">
    <source>
        <dbReference type="EMBL" id="KAH6937281.1"/>
    </source>
</evidence>
<organism evidence="1 2">
    <name type="scientific">Hyalomma asiaticum</name>
    <name type="common">Tick</name>
    <dbReference type="NCBI Taxonomy" id="266040"/>
    <lineage>
        <taxon>Eukaryota</taxon>
        <taxon>Metazoa</taxon>
        <taxon>Ecdysozoa</taxon>
        <taxon>Arthropoda</taxon>
        <taxon>Chelicerata</taxon>
        <taxon>Arachnida</taxon>
        <taxon>Acari</taxon>
        <taxon>Parasitiformes</taxon>
        <taxon>Ixodida</taxon>
        <taxon>Ixodoidea</taxon>
        <taxon>Ixodidae</taxon>
        <taxon>Hyalomminae</taxon>
        <taxon>Hyalomma</taxon>
    </lineage>
</organism>
<sequence length="762" mass="83301">MSGQRPGAKREPRPSGMMNGEGPSVPITTLAGIQSITELLLELPLPSALPGAGPARSLLPAAQAEEARRALASDARLLPPLLDALAQVSADHVELKDGGDGALPPQGCSPLLQLLVARGLFKGPPPWQQQQPSYSPAQLCSPAEGLDGSPGFFPPTPFTPHPPLHDHSVAGILDGTPFSPQCDKRTESPVVHATVQQQHQQPPPPQQCPVPPVPVCPVPCGGGGNSASGGVAVQNVVPPSPVCPPVERANSVPVVSLPVHEVSKEPPKECVVNNVESSRPKATRRLAQASPAKQSAQEVTPKAAHPSSRSKVVRNSVRENSRIQSSSDDDDGPHVVARKRPARKQRESIDGKTAKGNDRRNCHRPSPTKETSSMDKYASSLSERVKNRRRTHQKAKYAESPVQSQHSESEHSAFEPDEEPSRVAPAPPPVREKPKVKPKKIRKEPVPTPLSAEELMESNTYQRFSRTVEAIFDSMEDLDLTQELDDEVGCPPEALVSASSLRQLCNEAAKLKILQATNQVPPERLVRLLSILERNVVDGAKLCPVDQDDQEDEEGRLYAELTMERITRSADASLTALYIMTSANMPKRVFLEDLIERIVVFAKFQIQNTIYPLFDPVYRVDPRGKEGCNARQKRAHASQKVRDRSVVQLYNKLHELVGLLAELLGLQTLTDTLILQVSTLGVGPFFVEGVSELQLHALRLVTTIFAHYEKHRQLILEDILASIARLPTSKRSLRNYRLNSEEYIQMLTALVLQLIPQCCQAP</sequence>
<comment type="caution">
    <text evidence="1">The sequence shown here is derived from an EMBL/GenBank/DDBJ whole genome shotgun (WGS) entry which is preliminary data.</text>
</comment>
<evidence type="ECO:0000313" key="2">
    <source>
        <dbReference type="Proteomes" id="UP000821845"/>
    </source>
</evidence>
<gene>
    <name evidence="1" type="ORF">HPB50_026282</name>
</gene>
<keyword evidence="2" id="KW-1185">Reference proteome</keyword>
<protein>
    <submittedName>
        <fullName evidence="1">Uncharacterized protein</fullName>
    </submittedName>
</protein>
<proteinExistence type="predicted"/>